<dbReference type="AlphaFoldDB" id="A0A7K1Y5Y5"/>
<keyword evidence="1" id="KW-0812">Transmembrane</keyword>
<dbReference type="EMBL" id="WVHT01000001">
    <property type="protein sequence ID" value="MXV49985.1"/>
    <property type="molecule type" value="Genomic_DNA"/>
</dbReference>
<accession>A0A7K1Y5Y5</accession>
<gene>
    <name evidence="2" type="ORF">GS399_03305</name>
</gene>
<feature type="transmembrane region" description="Helical" evidence="1">
    <location>
        <begin position="74"/>
        <end position="94"/>
    </location>
</feature>
<sequence>MKKLLLICGFALLFVAEILRVYFIMPFPGSQKANTIDFAYWLSNNIVWIRIVGLLMITYPLFVIFRRGTLRDKIIASATFAIFVVVFCLLNFYMQADKMFYQPRNMHESAAGHNKIGKDKLVIGVMIGGKTKAYPIQFIGYHHQVRDTVGGELVMVTYCTVCRTGRVYSPIVKGKAETFRLVGMDHYNAMFEDATTGSWWQQANGKAITGPLKGYTLKEIPSRQTTLASWLRQHPDSKIMQPDTVFKDEYKAMAKYDKGSGKSDLTRRDKKSWKDKSWILGVAQNNVAKAYDWNSLVKHKFISDSLENLPLAIYLEKDNASFHVWSRELDGRAIRLKLNDGKITDQATGSVMSVDGSFVSGPMTGKKLTEIQGYQEFWHSWKTFHPQTLADQ</sequence>
<dbReference type="Proteomes" id="UP000466586">
    <property type="component" value="Unassembled WGS sequence"/>
</dbReference>
<organism evidence="2 3">
    <name type="scientific">Hufsiella arboris</name>
    <dbReference type="NCBI Taxonomy" id="2695275"/>
    <lineage>
        <taxon>Bacteria</taxon>
        <taxon>Pseudomonadati</taxon>
        <taxon>Bacteroidota</taxon>
        <taxon>Sphingobacteriia</taxon>
        <taxon>Sphingobacteriales</taxon>
        <taxon>Sphingobacteriaceae</taxon>
        <taxon>Hufsiella</taxon>
    </lineage>
</organism>
<feature type="transmembrane region" description="Helical" evidence="1">
    <location>
        <begin position="47"/>
        <end position="65"/>
    </location>
</feature>
<name>A0A7K1Y5Y5_9SPHI</name>
<reference evidence="2 3" key="1">
    <citation type="submission" date="2019-11" db="EMBL/GenBank/DDBJ databases">
        <title>Pedobacter sp. HMF7647 Genome sequencing and assembly.</title>
        <authorList>
            <person name="Kang H."/>
            <person name="Kim H."/>
            <person name="Joh K."/>
        </authorList>
    </citation>
    <scope>NUCLEOTIDE SEQUENCE [LARGE SCALE GENOMIC DNA]</scope>
    <source>
        <strain evidence="2 3">HMF7647</strain>
    </source>
</reference>
<keyword evidence="1" id="KW-1133">Transmembrane helix</keyword>
<dbReference type="Pfam" id="PF11376">
    <property type="entry name" value="DUF3179"/>
    <property type="match status" value="1"/>
</dbReference>
<dbReference type="InterPro" id="IPR021516">
    <property type="entry name" value="DUF3179"/>
</dbReference>
<evidence type="ECO:0000313" key="2">
    <source>
        <dbReference type="EMBL" id="MXV49985.1"/>
    </source>
</evidence>
<protein>
    <submittedName>
        <fullName evidence="2">DUF3179 domain-containing protein</fullName>
    </submittedName>
</protein>
<proteinExistence type="predicted"/>
<evidence type="ECO:0000256" key="1">
    <source>
        <dbReference type="SAM" id="Phobius"/>
    </source>
</evidence>
<comment type="caution">
    <text evidence="2">The sequence shown here is derived from an EMBL/GenBank/DDBJ whole genome shotgun (WGS) entry which is preliminary data.</text>
</comment>
<keyword evidence="3" id="KW-1185">Reference proteome</keyword>
<evidence type="ECO:0000313" key="3">
    <source>
        <dbReference type="Proteomes" id="UP000466586"/>
    </source>
</evidence>
<dbReference type="RefSeq" id="WP_160843143.1">
    <property type="nucleotide sequence ID" value="NZ_WVHT01000001.1"/>
</dbReference>
<keyword evidence="1" id="KW-0472">Membrane</keyword>